<keyword evidence="1" id="KW-0349">Heme</keyword>
<dbReference type="InterPro" id="IPR009050">
    <property type="entry name" value="Globin-like_sf"/>
</dbReference>
<sequence>MDNTLDENLVQKVKDSYGRCLKDGNLIETFYNFFLNSSEEVAAKFADTDFEQQYKLLKHGLNLMILYANQNVVGKAGLTRIQETHNRYHMNIEPYFYDLWRESLIKAVEKHDTKFDEEVKIAWQKLVSFGSDYIIAGY</sequence>
<comment type="caution">
    <text evidence="3">The sequence shown here is derived from an EMBL/GenBank/DDBJ whole genome shotgun (WGS) entry which is preliminary data.</text>
</comment>
<dbReference type="Proteomes" id="UP000659388">
    <property type="component" value="Unassembled WGS sequence"/>
</dbReference>
<organism evidence="3 4">
    <name type="scientific">Fulvivirga sediminis</name>
    <dbReference type="NCBI Taxonomy" id="2803949"/>
    <lineage>
        <taxon>Bacteria</taxon>
        <taxon>Pseudomonadati</taxon>
        <taxon>Bacteroidota</taxon>
        <taxon>Cytophagia</taxon>
        <taxon>Cytophagales</taxon>
        <taxon>Fulvivirgaceae</taxon>
        <taxon>Fulvivirga</taxon>
    </lineage>
</organism>
<proteinExistence type="inferred from homology"/>
<accession>A0A937F573</accession>
<evidence type="ECO:0000259" key="2">
    <source>
        <dbReference type="PROSITE" id="PS01033"/>
    </source>
</evidence>
<gene>
    <name evidence="3" type="ORF">JL102_03760</name>
</gene>
<keyword evidence="4" id="KW-1185">Reference proteome</keyword>
<keyword evidence="1" id="KW-0408">Iron</keyword>
<evidence type="ECO:0000313" key="3">
    <source>
        <dbReference type="EMBL" id="MBL3655231.1"/>
    </source>
</evidence>
<dbReference type="InterPro" id="IPR000971">
    <property type="entry name" value="Globin"/>
</dbReference>
<dbReference type="SUPFAM" id="SSF46458">
    <property type="entry name" value="Globin-like"/>
    <property type="match status" value="1"/>
</dbReference>
<dbReference type="InterPro" id="IPR012292">
    <property type="entry name" value="Globin/Proto"/>
</dbReference>
<dbReference type="EMBL" id="JAESIY010000002">
    <property type="protein sequence ID" value="MBL3655231.1"/>
    <property type="molecule type" value="Genomic_DNA"/>
</dbReference>
<feature type="domain" description="Globin" evidence="2">
    <location>
        <begin position="4"/>
        <end position="138"/>
    </location>
</feature>
<keyword evidence="1" id="KW-0813">Transport</keyword>
<dbReference type="Gene3D" id="1.10.490.10">
    <property type="entry name" value="Globins"/>
    <property type="match status" value="1"/>
</dbReference>
<comment type="similarity">
    <text evidence="1">Belongs to the globin family.</text>
</comment>
<keyword evidence="1" id="KW-0479">Metal-binding</keyword>
<reference evidence="3" key="1">
    <citation type="submission" date="2021-01" db="EMBL/GenBank/DDBJ databases">
        <title>Fulvivirga kasyanovii gen. nov., sp nov., a novel member of the phylum Bacteroidetes isolated from seawater in a mussel farm.</title>
        <authorList>
            <person name="Zhao L.-H."/>
            <person name="Wang Z.-J."/>
        </authorList>
    </citation>
    <scope>NUCLEOTIDE SEQUENCE</scope>
    <source>
        <strain evidence="3">2943</strain>
    </source>
</reference>
<evidence type="ECO:0000256" key="1">
    <source>
        <dbReference type="RuleBase" id="RU000356"/>
    </source>
</evidence>
<dbReference type="Pfam" id="PF00042">
    <property type="entry name" value="Globin"/>
    <property type="match status" value="1"/>
</dbReference>
<evidence type="ECO:0000313" key="4">
    <source>
        <dbReference type="Proteomes" id="UP000659388"/>
    </source>
</evidence>
<dbReference type="GO" id="GO:0005344">
    <property type="term" value="F:oxygen carrier activity"/>
    <property type="evidence" value="ECO:0007669"/>
    <property type="project" value="UniProtKB-KW"/>
</dbReference>
<dbReference type="GO" id="GO:0019825">
    <property type="term" value="F:oxygen binding"/>
    <property type="evidence" value="ECO:0007669"/>
    <property type="project" value="InterPro"/>
</dbReference>
<dbReference type="RefSeq" id="WP_202242721.1">
    <property type="nucleotide sequence ID" value="NZ_JAESIY010000002.1"/>
</dbReference>
<keyword evidence="1" id="KW-0561">Oxygen transport</keyword>
<dbReference type="GO" id="GO:0020037">
    <property type="term" value="F:heme binding"/>
    <property type="evidence" value="ECO:0007669"/>
    <property type="project" value="InterPro"/>
</dbReference>
<name>A0A937F573_9BACT</name>
<protein>
    <submittedName>
        <fullName evidence="3">Globin</fullName>
    </submittedName>
</protein>
<dbReference type="AlphaFoldDB" id="A0A937F573"/>
<dbReference type="PROSITE" id="PS01033">
    <property type="entry name" value="GLOBIN"/>
    <property type="match status" value="1"/>
</dbReference>